<evidence type="ECO:0000313" key="2">
    <source>
        <dbReference type="Proteomes" id="UP000324222"/>
    </source>
</evidence>
<name>A0A5B7HDL9_PORTR</name>
<reference evidence="1 2" key="1">
    <citation type="submission" date="2019-05" db="EMBL/GenBank/DDBJ databases">
        <title>Another draft genome of Portunus trituberculatus and its Hox gene families provides insights of decapod evolution.</title>
        <authorList>
            <person name="Jeong J.-H."/>
            <person name="Song I."/>
            <person name="Kim S."/>
            <person name="Choi T."/>
            <person name="Kim D."/>
            <person name="Ryu S."/>
            <person name="Kim W."/>
        </authorList>
    </citation>
    <scope>NUCLEOTIDE SEQUENCE [LARGE SCALE GENOMIC DNA]</scope>
    <source>
        <tissue evidence="1">Muscle</tissue>
    </source>
</reference>
<organism evidence="1 2">
    <name type="scientific">Portunus trituberculatus</name>
    <name type="common">Swimming crab</name>
    <name type="synonym">Neptunus trituberculatus</name>
    <dbReference type="NCBI Taxonomy" id="210409"/>
    <lineage>
        <taxon>Eukaryota</taxon>
        <taxon>Metazoa</taxon>
        <taxon>Ecdysozoa</taxon>
        <taxon>Arthropoda</taxon>
        <taxon>Crustacea</taxon>
        <taxon>Multicrustacea</taxon>
        <taxon>Malacostraca</taxon>
        <taxon>Eumalacostraca</taxon>
        <taxon>Eucarida</taxon>
        <taxon>Decapoda</taxon>
        <taxon>Pleocyemata</taxon>
        <taxon>Brachyura</taxon>
        <taxon>Eubrachyura</taxon>
        <taxon>Portunoidea</taxon>
        <taxon>Portunidae</taxon>
        <taxon>Portuninae</taxon>
        <taxon>Portunus</taxon>
    </lineage>
</organism>
<sequence>MGEFLLFLEYCKRKTSYEPTNATFTDIAYIKKKTNATCHRSEPATHNTINQPITLLPPLHQTTQIYKSYQPTTYLPPRRHHIPHQDFMRLLRRQTPVIIAGDLNARHRHSGQGRLTPLDETLYNT</sequence>
<dbReference type="EMBL" id="VSRR010031835">
    <property type="protein sequence ID" value="MPC70851.1"/>
    <property type="molecule type" value="Genomic_DNA"/>
</dbReference>
<dbReference type="SUPFAM" id="SSF56219">
    <property type="entry name" value="DNase I-like"/>
    <property type="match status" value="1"/>
</dbReference>
<dbReference type="Proteomes" id="UP000324222">
    <property type="component" value="Unassembled WGS sequence"/>
</dbReference>
<accession>A0A5B7HDL9</accession>
<dbReference type="AlphaFoldDB" id="A0A5B7HDL9"/>
<dbReference type="InterPro" id="IPR036691">
    <property type="entry name" value="Endo/exonu/phosph_ase_sf"/>
</dbReference>
<protein>
    <recommendedName>
        <fullName evidence="3">Endonuclease/exonuclease/phosphatase domain-containing protein</fullName>
    </recommendedName>
</protein>
<proteinExistence type="predicted"/>
<evidence type="ECO:0008006" key="3">
    <source>
        <dbReference type="Google" id="ProtNLM"/>
    </source>
</evidence>
<gene>
    <name evidence="1" type="ORF">E2C01_065112</name>
</gene>
<evidence type="ECO:0000313" key="1">
    <source>
        <dbReference type="EMBL" id="MPC70851.1"/>
    </source>
</evidence>
<keyword evidence="2" id="KW-1185">Reference proteome</keyword>
<comment type="caution">
    <text evidence="1">The sequence shown here is derived from an EMBL/GenBank/DDBJ whole genome shotgun (WGS) entry which is preliminary data.</text>
</comment>